<dbReference type="Pfam" id="PF02342">
    <property type="entry name" value="TerD"/>
    <property type="match status" value="1"/>
</dbReference>
<evidence type="ECO:0000256" key="2">
    <source>
        <dbReference type="SAM" id="MobiDB-lite"/>
    </source>
</evidence>
<sequence>MARNFDLKKGEKFSLGKSDELSTIQVDLNWKSGADLDASAFLLNDDGVITEDADFVYYKSNFRSEPYDRTKFGSKKNWRDNTVPISSDGSVVGSADDTGDEEGGSEEAGETMHVDLSKVRPEITEIVFCVTIYDEGDKITFKDVREPQIVITNEESGEELCAYNLKEHFSSETAVVAGALVLNEDGEWEFEAIGKGYDGGLQTLVDMYQ</sequence>
<dbReference type="PANTHER" id="PTHR32097:SF17">
    <property type="entry name" value="CAMP-BINDING PROTEIN 1-RELATED"/>
    <property type="match status" value="1"/>
</dbReference>
<organism evidence="6 7">
    <name type="scientific">Phocaeicola dorei</name>
    <dbReference type="NCBI Taxonomy" id="357276"/>
    <lineage>
        <taxon>Bacteria</taxon>
        <taxon>Pseudomonadati</taxon>
        <taxon>Bacteroidota</taxon>
        <taxon>Bacteroidia</taxon>
        <taxon>Bacteroidales</taxon>
        <taxon>Bacteroidaceae</taxon>
        <taxon>Phocaeicola</taxon>
    </lineage>
</organism>
<keyword evidence="1" id="KW-0778">Tellurium resistance</keyword>
<feature type="compositionally biased region" description="Low complexity" evidence="2">
    <location>
        <begin position="86"/>
        <end position="96"/>
    </location>
</feature>
<evidence type="ECO:0000313" key="6">
    <source>
        <dbReference type="EMBL" id="MDU0271673.1"/>
    </source>
</evidence>
<dbReference type="InterPro" id="IPR051324">
    <property type="entry name" value="Stress/Tellurium_Resist"/>
</dbReference>
<gene>
    <name evidence="4" type="ORF">RVH45_04770</name>
    <name evidence="5" type="ORF">RVH45_07390</name>
    <name evidence="6" type="ORF">RVH45_17605</name>
</gene>
<dbReference type="Gene3D" id="2.60.60.30">
    <property type="entry name" value="sav2460 like domains"/>
    <property type="match status" value="1"/>
</dbReference>
<feature type="region of interest" description="Disordered" evidence="2">
    <location>
        <begin position="83"/>
        <end position="112"/>
    </location>
</feature>
<dbReference type="PANTHER" id="PTHR32097">
    <property type="entry name" value="CAMP-BINDING PROTEIN 1-RELATED"/>
    <property type="match status" value="1"/>
</dbReference>
<evidence type="ECO:0000313" key="4">
    <source>
        <dbReference type="EMBL" id="MDU0269222.1"/>
    </source>
</evidence>
<name>A0AAE4S2B6_9BACT</name>
<dbReference type="GO" id="GO:0046690">
    <property type="term" value="P:response to tellurium ion"/>
    <property type="evidence" value="ECO:0007669"/>
    <property type="project" value="UniProtKB-KW"/>
</dbReference>
<accession>A0AAE4S2B6</accession>
<evidence type="ECO:0000313" key="7">
    <source>
        <dbReference type="Proteomes" id="UP001181086"/>
    </source>
</evidence>
<dbReference type="EMBL" id="JAWDEV010000007">
    <property type="protein sequence ID" value="MDU0269726.1"/>
    <property type="molecule type" value="Genomic_DNA"/>
</dbReference>
<reference evidence="6" key="1">
    <citation type="submission" date="2023-10" db="EMBL/GenBank/DDBJ databases">
        <title>Genome of Potential pathogenic bacteria in Crohn's disease.</title>
        <authorList>
            <person name="Rodriguez-Palacios A."/>
        </authorList>
    </citation>
    <scope>NUCLEOTIDE SEQUENCE</scope>
    <source>
        <strain evidence="6">CavFT-hAR62</strain>
    </source>
</reference>
<dbReference type="RefSeq" id="WP_054350291.1">
    <property type="nucleotide sequence ID" value="NZ_BAABZF010000001.1"/>
</dbReference>
<feature type="compositionally biased region" description="Acidic residues" evidence="2">
    <location>
        <begin position="97"/>
        <end position="109"/>
    </location>
</feature>
<comment type="caution">
    <text evidence="6">The sequence shown here is derived from an EMBL/GenBank/DDBJ whole genome shotgun (WGS) entry which is preliminary data.</text>
</comment>
<feature type="domain" description="TerD" evidence="3">
    <location>
        <begin position="6"/>
        <end position="208"/>
    </location>
</feature>
<dbReference type="EMBL" id="JAWDEV010000011">
    <property type="protein sequence ID" value="MDU0271673.1"/>
    <property type="molecule type" value="Genomic_DNA"/>
</dbReference>
<dbReference type="EMBL" id="JAWDEV010000001">
    <property type="protein sequence ID" value="MDU0269222.1"/>
    <property type="molecule type" value="Genomic_DNA"/>
</dbReference>
<dbReference type="CDD" id="cd06974">
    <property type="entry name" value="TerD_like"/>
    <property type="match status" value="1"/>
</dbReference>
<evidence type="ECO:0000256" key="1">
    <source>
        <dbReference type="ARBA" id="ARBA00022686"/>
    </source>
</evidence>
<dbReference type="AlphaFoldDB" id="A0AAE4S2B6"/>
<evidence type="ECO:0000259" key="3">
    <source>
        <dbReference type="Pfam" id="PF02342"/>
    </source>
</evidence>
<proteinExistence type="predicted"/>
<dbReference type="InterPro" id="IPR003325">
    <property type="entry name" value="TerD"/>
</dbReference>
<protein>
    <submittedName>
        <fullName evidence="6">TerD family protein</fullName>
    </submittedName>
</protein>
<dbReference type="Proteomes" id="UP001181086">
    <property type="component" value="Unassembled WGS sequence"/>
</dbReference>
<evidence type="ECO:0000313" key="5">
    <source>
        <dbReference type="EMBL" id="MDU0269726.1"/>
    </source>
</evidence>